<dbReference type="GO" id="GO:0003677">
    <property type="term" value="F:DNA binding"/>
    <property type="evidence" value="ECO:0007669"/>
    <property type="project" value="UniProtKB-KW"/>
</dbReference>
<gene>
    <name evidence="6" type="ORF">F6B40_11830</name>
</gene>
<dbReference type="InterPro" id="IPR047640">
    <property type="entry name" value="RpiR-like"/>
</dbReference>
<proteinExistence type="predicted"/>
<dbReference type="InterPro" id="IPR001347">
    <property type="entry name" value="SIS_dom"/>
</dbReference>
<evidence type="ECO:0000259" key="5">
    <source>
        <dbReference type="PROSITE" id="PS51464"/>
    </source>
</evidence>
<evidence type="ECO:0000313" key="7">
    <source>
        <dbReference type="Proteomes" id="UP000326838"/>
    </source>
</evidence>
<sequence>MSIQSTIEAAVGSLSPSLRRIAETIRERPTIVLESTINDLAAECGTSVASVVRFCQAIGMAGYAQLRVALATELGKESAQFGMPAAYGADVSPGDSLQEIARKISSLELMAIDETIGSLDFEVLERVVGRFENASRILLYGVGASQFVAEDLQHKLFRIGRDAFVLSDPHEAWAAAALPVSGVVAMGISHLGETKDTLEFLRIAAENGAFTVALTGVPGSAIANAADEVLYTRARETTFRAGAMVSRIAQLALVDCLFAGIAQRRYHYTVDALRRTREVTRGARGV</sequence>
<dbReference type="AlphaFoldDB" id="A0A5N0TBI7"/>
<keyword evidence="7" id="KW-1185">Reference proteome</keyword>
<dbReference type="PANTHER" id="PTHR30514">
    <property type="entry name" value="GLUCOKINASE"/>
    <property type="match status" value="1"/>
</dbReference>
<organism evidence="6 7">
    <name type="scientific">Microbacterium caowuchunii</name>
    <dbReference type="NCBI Taxonomy" id="2614638"/>
    <lineage>
        <taxon>Bacteria</taxon>
        <taxon>Bacillati</taxon>
        <taxon>Actinomycetota</taxon>
        <taxon>Actinomycetes</taxon>
        <taxon>Micrococcales</taxon>
        <taxon>Microbacteriaceae</taxon>
        <taxon>Microbacterium</taxon>
    </lineage>
</organism>
<dbReference type="InterPro" id="IPR036388">
    <property type="entry name" value="WH-like_DNA-bd_sf"/>
</dbReference>
<dbReference type="GO" id="GO:0003700">
    <property type="term" value="F:DNA-binding transcription factor activity"/>
    <property type="evidence" value="ECO:0007669"/>
    <property type="project" value="InterPro"/>
</dbReference>
<dbReference type="RefSeq" id="WP_150894221.1">
    <property type="nucleotide sequence ID" value="NZ_VYUY01000015.1"/>
</dbReference>
<dbReference type="PROSITE" id="PS51071">
    <property type="entry name" value="HTH_RPIR"/>
    <property type="match status" value="1"/>
</dbReference>
<name>A0A5N0TBI7_9MICO</name>
<dbReference type="EMBL" id="VYUY01000015">
    <property type="protein sequence ID" value="KAA9132372.1"/>
    <property type="molecule type" value="Genomic_DNA"/>
</dbReference>
<comment type="caution">
    <text evidence="6">The sequence shown here is derived from an EMBL/GenBank/DDBJ whole genome shotgun (WGS) entry which is preliminary data.</text>
</comment>
<dbReference type="SUPFAM" id="SSF53697">
    <property type="entry name" value="SIS domain"/>
    <property type="match status" value="1"/>
</dbReference>
<evidence type="ECO:0000256" key="1">
    <source>
        <dbReference type="ARBA" id="ARBA00023015"/>
    </source>
</evidence>
<reference evidence="7" key="1">
    <citation type="submission" date="2019-09" db="EMBL/GenBank/DDBJ databases">
        <title>Mumia zhuanghuii sp. nov. isolated from the intestinal contents of plateau pika (Ochotona curzoniae) in the Qinghai-Tibet plateau of China.</title>
        <authorList>
            <person name="Tian Z."/>
        </authorList>
    </citation>
    <scope>NUCLEOTIDE SEQUENCE [LARGE SCALE GENOMIC DNA]</scope>
    <source>
        <strain evidence="7">L-033</strain>
    </source>
</reference>
<accession>A0A5N0TBI7</accession>
<dbReference type="InterPro" id="IPR009057">
    <property type="entry name" value="Homeodomain-like_sf"/>
</dbReference>
<dbReference type="Pfam" id="PF01418">
    <property type="entry name" value="HTH_6"/>
    <property type="match status" value="1"/>
</dbReference>
<dbReference type="Gene3D" id="3.40.50.10490">
    <property type="entry name" value="Glucose-6-phosphate isomerase like protein, domain 1"/>
    <property type="match status" value="1"/>
</dbReference>
<dbReference type="InterPro" id="IPR046348">
    <property type="entry name" value="SIS_dom_sf"/>
</dbReference>
<keyword evidence="3" id="KW-0804">Transcription</keyword>
<dbReference type="SUPFAM" id="SSF46689">
    <property type="entry name" value="Homeodomain-like"/>
    <property type="match status" value="1"/>
</dbReference>
<feature type="domain" description="HTH rpiR-type" evidence="4">
    <location>
        <begin position="1"/>
        <end position="77"/>
    </location>
</feature>
<dbReference type="Pfam" id="PF01380">
    <property type="entry name" value="SIS"/>
    <property type="match status" value="1"/>
</dbReference>
<dbReference type="Gene3D" id="1.10.10.10">
    <property type="entry name" value="Winged helix-like DNA-binding domain superfamily/Winged helix DNA-binding domain"/>
    <property type="match status" value="1"/>
</dbReference>
<keyword evidence="1" id="KW-0805">Transcription regulation</keyword>
<dbReference type="PANTHER" id="PTHR30514:SF1">
    <property type="entry name" value="HTH-TYPE TRANSCRIPTIONAL REGULATOR HEXR-RELATED"/>
    <property type="match status" value="1"/>
</dbReference>
<evidence type="ECO:0000313" key="6">
    <source>
        <dbReference type="EMBL" id="KAA9132372.1"/>
    </source>
</evidence>
<dbReference type="InterPro" id="IPR000281">
    <property type="entry name" value="HTH_RpiR"/>
</dbReference>
<feature type="domain" description="SIS" evidence="5">
    <location>
        <begin position="127"/>
        <end position="267"/>
    </location>
</feature>
<protein>
    <submittedName>
        <fullName evidence="6">MurR/RpiR family transcriptional regulator</fullName>
    </submittedName>
</protein>
<evidence type="ECO:0000256" key="3">
    <source>
        <dbReference type="ARBA" id="ARBA00023163"/>
    </source>
</evidence>
<dbReference type="PROSITE" id="PS51464">
    <property type="entry name" value="SIS"/>
    <property type="match status" value="1"/>
</dbReference>
<dbReference type="InterPro" id="IPR035472">
    <property type="entry name" value="RpiR-like_SIS"/>
</dbReference>
<evidence type="ECO:0000259" key="4">
    <source>
        <dbReference type="PROSITE" id="PS51071"/>
    </source>
</evidence>
<dbReference type="GO" id="GO:1901135">
    <property type="term" value="P:carbohydrate derivative metabolic process"/>
    <property type="evidence" value="ECO:0007669"/>
    <property type="project" value="InterPro"/>
</dbReference>
<dbReference type="GO" id="GO:0097367">
    <property type="term" value="F:carbohydrate derivative binding"/>
    <property type="evidence" value="ECO:0007669"/>
    <property type="project" value="InterPro"/>
</dbReference>
<evidence type="ECO:0000256" key="2">
    <source>
        <dbReference type="ARBA" id="ARBA00023125"/>
    </source>
</evidence>
<dbReference type="CDD" id="cd05013">
    <property type="entry name" value="SIS_RpiR"/>
    <property type="match status" value="1"/>
</dbReference>
<keyword evidence="2" id="KW-0238">DNA-binding</keyword>
<dbReference type="Proteomes" id="UP000326838">
    <property type="component" value="Unassembled WGS sequence"/>
</dbReference>